<dbReference type="PANTHER" id="PTHR46797:SF24">
    <property type="entry name" value="DNA-BINDING PHAGE PROTEIN"/>
    <property type="match status" value="1"/>
</dbReference>
<dbReference type="RefSeq" id="WP_151623258.1">
    <property type="nucleotide sequence ID" value="NZ_CP043028.1"/>
</dbReference>
<dbReference type="GO" id="GO:0003700">
    <property type="term" value="F:DNA-binding transcription factor activity"/>
    <property type="evidence" value="ECO:0007669"/>
    <property type="project" value="TreeGrafter"/>
</dbReference>
<feature type="domain" description="HTH cro/C1-type" evidence="2">
    <location>
        <begin position="10"/>
        <end position="64"/>
    </location>
</feature>
<dbReference type="EMBL" id="CP043028">
    <property type="protein sequence ID" value="QFJ54797.1"/>
    <property type="molecule type" value="Genomic_DNA"/>
</dbReference>
<protein>
    <submittedName>
        <fullName evidence="3">Helix-turn-helix transcriptional regulator</fullName>
    </submittedName>
</protein>
<proteinExistence type="predicted"/>
<evidence type="ECO:0000313" key="3">
    <source>
        <dbReference type="EMBL" id="QFJ54797.1"/>
    </source>
</evidence>
<dbReference type="Proteomes" id="UP000327030">
    <property type="component" value="Chromosome 1"/>
</dbReference>
<gene>
    <name evidence="3" type="ORF">FXF36_08000</name>
</gene>
<evidence type="ECO:0000256" key="1">
    <source>
        <dbReference type="ARBA" id="ARBA00023125"/>
    </source>
</evidence>
<dbReference type="AlphaFoldDB" id="A0A5P6VQD4"/>
<dbReference type="SMART" id="SM00530">
    <property type="entry name" value="HTH_XRE"/>
    <property type="match status" value="1"/>
</dbReference>
<reference evidence="4" key="1">
    <citation type="submission" date="2019-08" db="EMBL/GenBank/DDBJ databases">
        <title>Complete Genome Sequence of the Polysaccharide-Degrading Rumen Bacterium Pseudobutyrivibrio xylanivorans MA3014.</title>
        <authorList>
            <person name="Palevich N."/>
            <person name="Maclean P.H."/>
            <person name="Kelly W.J."/>
            <person name="Leahy S.C."/>
            <person name="Rakonjac J."/>
            <person name="Attwood G.T."/>
        </authorList>
    </citation>
    <scope>NUCLEOTIDE SEQUENCE [LARGE SCALE GENOMIC DNA]</scope>
    <source>
        <strain evidence="4">MA3014</strain>
    </source>
</reference>
<organism evidence="3 4">
    <name type="scientific">Pseudobutyrivibrio xylanivorans</name>
    <dbReference type="NCBI Taxonomy" id="185007"/>
    <lineage>
        <taxon>Bacteria</taxon>
        <taxon>Bacillati</taxon>
        <taxon>Bacillota</taxon>
        <taxon>Clostridia</taxon>
        <taxon>Lachnospirales</taxon>
        <taxon>Lachnospiraceae</taxon>
        <taxon>Pseudobutyrivibrio</taxon>
    </lineage>
</organism>
<dbReference type="InterPro" id="IPR001387">
    <property type="entry name" value="Cro/C1-type_HTH"/>
</dbReference>
<dbReference type="PROSITE" id="PS50943">
    <property type="entry name" value="HTH_CROC1"/>
    <property type="match status" value="1"/>
</dbReference>
<dbReference type="InterPro" id="IPR050807">
    <property type="entry name" value="TransReg_Diox_bact_type"/>
</dbReference>
<dbReference type="OrthoDB" id="9813662at2"/>
<dbReference type="PANTHER" id="PTHR46797">
    <property type="entry name" value="HTH-TYPE TRANSCRIPTIONAL REGULATOR"/>
    <property type="match status" value="1"/>
</dbReference>
<dbReference type="InterPro" id="IPR010982">
    <property type="entry name" value="Lambda_DNA-bd_dom_sf"/>
</dbReference>
<evidence type="ECO:0000259" key="2">
    <source>
        <dbReference type="PROSITE" id="PS50943"/>
    </source>
</evidence>
<accession>A0A5P6VQD4</accession>
<dbReference type="Pfam" id="PF01381">
    <property type="entry name" value="HTH_3"/>
    <property type="match status" value="1"/>
</dbReference>
<evidence type="ECO:0000313" key="4">
    <source>
        <dbReference type="Proteomes" id="UP000327030"/>
    </source>
</evidence>
<keyword evidence="1" id="KW-0238">DNA-binding</keyword>
<dbReference type="GO" id="GO:0003677">
    <property type="term" value="F:DNA binding"/>
    <property type="evidence" value="ECO:0007669"/>
    <property type="project" value="UniProtKB-KW"/>
</dbReference>
<dbReference type="KEGG" id="pxv:FXF36_08000"/>
<dbReference type="SUPFAM" id="SSF47413">
    <property type="entry name" value="lambda repressor-like DNA-binding domains"/>
    <property type="match status" value="1"/>
</dbReference>
<name>A0A5P6VQD4_PSEXY</name>
<dbReference type="CDD" id="cd00093">
    <property type="entry name" value="HTH_XRE"/>
    <property type="match status" value="1"/>
</dbReference>
<dbReference type="Gene3D" id="1.10.260.40">
    <property type="entry name" value="lambda repressor-like DNA-binding domains"/>
    <property type="match status" value="1"/>
</dbReference>
<dbReference type="GO" id="GO:0005829">
    <property type="term" value="C:cytosol"/>
    <property type="evidence" value="ECO:0007669"/>
    <property type="project" value="TreeGrafter"/>
</dbReference>
<sequence>MSENTIAERLKIARENLGITKAEASRRLNLTKIGYGRYESGDRTPSIQTLEVIAQCFNTSVAFLTGETDDMTSDKIVIDKKTSPELFNLVNLLSHSSDDAVQRLTAYANSIISQK</sequence>